<proteinExistence type="predicted"/>
<evidence type="ECO:0000313" key="1">
    <source>
        <dbReference type="EMBL" id="RZU62656.1"/>
    </source>
</evidence>
<dbReference type="AlphaFoldDB" id="A0A4V2GA30"/>
<evidence type="ECO:0000313" key="2">
    <source>
        <dbReference type="Proteomes" id="UP000292685"/>
    </source>
</evidence>
<reference evidence="1 2" key="1">
    <citation type="submission" date="2019-02" db="EMBL/GenBank/DDBJ databases">
        <title>Sequencing the genomes of 1000 actinobacteria strains.</title>
        <authorList>
            <person name="Klenk H.-P."/>
        </authorList>
    </citation>
    <scope>NUCLEOTIDE SEQUENCE [LARGE SCALE GENOMIC DNA]</scope>
    <source>
        <strain evidence="1 2">DSM 17364</strain>
    </source>
</reference>
<sequence>MEFEGALAGPSRRDVAGMKAAFGAIEAGVPATALIRDERHGSYLLSGVPHFTALDDVVIGGVIVAGKAAGERRDDEDVAIRKPERDVRQFPAEPVAEMSGDAVDAVDVEHGDLVVAAFEQHPYGRFVIAGVATAASYDEPFVTVGPWILHSAGEVGERCLEVTRISANGEHTLKVPARHQLVLDDGQTAA</sequence>
<accession>A0A4V2GA30</accession>
<dbReference type="Proteomes" id="UP000292685">
    <property type="component" value="Unassembled WGS sequence"/>
</dbReference>
<protein>
    <submittedName>
        <fullName evidence="1">Uncharacterized protein</fullName>
    </submittedName>
</protein>
<name>A0A4V2GA30_9MICC</name>
<gene>
    <name evidence="1" type="ORF">EV380_2254</name>
</gene>
<comment type="caution">
    <text evidence="1">The sequence shown here is derived from an EMBL/GenBank/DDBJ whole genome shotgun (WGS) entry which is preliminary data.</text>
</comment>
<dbReference type="RefSeq" id="WP_130451198.1">
    <property type="nucleotide sequence ID" value="NZ_SHLA01000001.1"/>
</dbReference>
<dbReference type="OrthoDB" id="4938943at2"/>
<organism evidence="1 2">
    <name type="scientific">Zhihengliuella halotolerans</name>
    <dbReference type="NCBI Taxonomy" id="370736"/>
    <lineage>
        <taxon>Bacteria</taxon>
        <taxon>Bacillati</taxon>
        <taxon>Actinomycetota</taxon>
        <taxon>Actinomycetes</taxon>
        <taxon>Micrococcales</taxon>
        <taxon>Micrococcaceae</taxon>
        <taxon>Zhihengliuella</taxon>
    </lineage>
</organism>
<keyword evidence="2" id="KW-1185">Reference proteome</keyword>
<dbReference type="EMBL" id="SHLA01000001">
    <property type="protein sequence ID" value="RZU62656.1"/>
    <property type="molecule type" value="Genomic_DNA"/>
</dbReference>